<evidence type="ECO:0000313" key="5">
    <source>
        <dbReference type="Proteomes" id="UP000320876"/>
    </source>
</evidence>
<dbReference type="RefSeq" id="WP_141996189.1">
    <property type="nucleotide sequence ID" value="NZ_VFML01000001.1"/>
</dbReference>
<evidence type="ECO:0000256" key="1">
    <source>
        <dbReference type="ARBA" id="ARBA00022450"/>
    </source>
</evidence>
<keyword evidence="1" id="KW-0596">Phosphopantetheine</keyword>
<dbReference type="AlphaFoldDB" id="A0A542DE96"/>
<evidence type="ECO:0000256" key="2">
    <source>
        <dbReference type="ARBA" id="ARBA00022553"/>
    </source>
</evidence>
<dbReference type="EMBL" id="VFML01000001">
    <property type="protein sequence ID" value="TQJ01372.1"/>
    <property type="molecule type" value="Genomic_DNA"/>
</dbReference>
<keyword evidence="5" id="KW-1185">Reference proteome</keyword>
<dbReference type="Proteomes" id="UP000320876">
    <property type="component" value="Unassembled WGS sequence"/>
</dbReference>
<dbReference type="InterPro" id="IPR006162">
    <property type="entry name" value="Ppantetheine_attach_site"/>
</dbReference>
<reference evidence="4 5" key="1">
    <citation type="submission" date="2019-06" db="EMBL/GenBank/DDBJ databases">
        <title>Sequencing the genomes of 1000 actinobacteria strains.</title>
        <authorList>
            <person name="Klenk H.-P."/>
        </authorList>
    </citation>
    <scope>NUCLEOTIDE SEQUENCE [LARGE SCALE GENOMIC DNA]</scope>
    <source>
        <strain evidence="4 5">DSM 45679</strain>
    </source>
</reference>
<feature type="domain" description="Carrier" evidence="3">
    <location>
        <begin position="4"/>
        <end position="82"/>
    </location>
</feature>
<keyword evidence="2" id="KW-0597">Phosphoprotein</keyword>
<dbReference type="InterPro" id="IPR009081">
    <property type="entry name" value="PP-bd_ACP"/>
</dbReference>
<organism evidence="4 5">
    <name type="scientific">Amycolatopsis cihanbeyliensis</name>
    <dbReference type="NCBI Taxonomy" id="1128664"/>
    <lineage>
        <taxon>Bacteria</taxon>
        <taxon>Bacillati</taxon>
        <taxon>Actinomycetota</taxon>
        <taxon>Actinomycetes</taxon>
        <taxon>Pseudonocardiales</taxon>
        <taxon>Pseudonocardiaceae</taxon>
        <taxon>Amycolatopsis</taxon>
    </lineage>
</organism>
<dbReference type="PROSITE" id="PS50075">
    <property type="entry name" value="CARRIER"/>
    <property type="match status" value="1"/>
</dbReference>
<proteinExistence type="predicted"/>
<evidence type="ECO:0000259" key="3">
    <source>
        <dbReference type="PROSITE" id="PS50075"/>
    </source>
</evidence>
<dbReference type="Pfam" id="PF00550">
    <property type="entry name" value="PP-binding"/>
    <property type="match status" value="1"/>
</dbReference>
<dbReference type="OrthoDB" id="5523836at2"/>
<dbReference type="SUPFAM" id="SSF47336">
    <property type="entry name" value="ACP-like"/>
    <property type="match status" value="1"/>
</dbReference>
<gene>
    <name evidence="4" type="ORF">FB471_1050</name>
</gene>
<dbReference type="PROSITE" id="PS00012">
    <property type="entry name" value="PHOSPHOPANTETHEINE"/>
    <property type="match status" value="1"/>
</dbReference>
<name>A0A542DE96_AMYCI</name>
<accession>A0A542DE96</accession>
<sequence length="85" mass="9696">MTIPEETLDKEELRVTLADVIDVEPTQVSDDTDFIDHLQVDSLLALEVVVALEKKYRVKFTETEMRSVRTLRAAHGLLQGKLRES</sequence>
<dbReference type="InterPro" id="IPR036736">
    <property type="entry name" value="ACP-like_sf"/>
</dbReference>
<comment type="caution">
    <text evidence="4">The sequence shown here is derived from an EMBL/GenBank/DDBJ whole genome shotgun (WGS) entry which is preliminary data.</text>
</comment>
<evidence type="ECO:0000313" key="4">
    <source>
        <dbReference type="EMBL" id="TQJ01372.1"/>
    </source>
</evidence>
<protein>
    <submittedName>
        <fullName evidence="4">Acyl carrier protein</fullName>
    </submittedName>
</protein>
<dbReference type="Gene3D" id="1.10.1200.10">
    <property type="entry name" value="ACP-like"/>
    <property type="match status" value="1"/>
</dbReference>